<evidence type="ECO:0000313" key="1">
    <source>
        <dbReference type="EMBL" id="KAH6867319.1"/>
    </source>
</evidence>
<dbReference type="AlphaFoldDB" id="A0A9P8VNY0"/>
<accession>A0A9P8VNY0</accession>
<protein>
    <submittedName>
        <fullName evidence="1">Uncharacterized protein</fullName>
    </submittedName>
</protein>
<dbReference type="Proteomes" id="UP000777438">
    <property type="component" value="Unassembled WGS sequence"/>
</dbReference>
<keyword evidence="2" id="KW-1185">Reference proteome</keyword>
<organism evidence="1 2">
    <name type="scientific">Thelonectria olida</name>
    <dbReference type="NCBI Taxonomy" id="1576542"/>
    <lineage>
        <taxon>Eukaryota</taxon>
        <taxon>Fungi</taxon>
        <taxon>Dikarya</taxon>
        <taxon>Ascomycota</taxon>
        <taxon>Pezizomycotina</taxon>
        <taxon>Sordariomycetes</taxon>
        <taxon>Hypocreomycetidae</taxon>
        <taxon>Hypocreales</taxon>
        <taxon>Nectriaceae</taxon>
        <taxon>Thelonectria</taxon>
    </lineage>
</organism>
<reference evidence="1 2" key="1">
    <citation type="journal article" date="2021" name="Nat. Commun.">
        <title>Genetic determinants of endophytism in the Arabidopsis root mycobiome.</title>
        <authorList>
            <person name="Mesny F."/>
            <person name="Miyauchi S."/>
            <person name="Thiergart T."/>
            <person name="Pickel B."/>
            <person name="Atanasova L."/>
            <person name="Karlsson M."/>
            <person name="Huettel B."/>
            <person name="Barry K.W."/>
            <person name="Haridas S."/>
            <person name="Chen C."/>
            <person name="Bauer D."/>
            <person name="Andreopoulos W."/>
            <person name="Pangilinan J."/>
            <person name="LaButti K."/>
            <person name="Riley R."/>
            <person name="Lipzen A."/>
            <person name="Clum A."/>
            <person name="Drula E."/>
            <person name="Henrissat B."/>
            <person name="Kohler A."/>
            <person name="Grigoriev I.V."/>
            <person name="Martin F.M."/>
            <person name="Hacquard S."/>
        </authorList>
    </citation>
    <scope>NUCLEOTIDE SEQUENCE [LARGE SCALE GENOMIC DNA]</scope>
    <source>
        <strain evidence="1 2">MPI-CAGE-CH-0241</strain>
    </source>
</reference>
<evidence type="ECO:0000313" key="2">
    <source>
        <dbReference type="Proteomes" id="UP000777438"/>
    </source>
</evidence>
<sequence>GCNEKRVKILLDAIADVNFIGGRFSSALFISTQERHDHIIELLSYRAEVRKSGGSSANPL</sequence>
<dbReference type="EMBL" id="JAGPYM010000109">
    <property type="protein sequence ID" value="KAH6867319.1"/>
    <property type="molecule type" value="Genomic_DNA"/>
</dbReference>
<feature type="non-terminal residue" evidence="1">
    <location>
        <position position="1"/>
    </location>
</feature>
<comment type="caution">
    <text evidence="1">The sequence shown here is derived from an EMBL/GenBank/DDBJ whole genome shotgun (WGS) entry which is preliminary data.</text>
</comment>
<name>A0A9P8VNY0_9HYPO</name>
<gene>
    <name evidence="1" type="ORF">B0T10DRAFT_419960</name>
</gene>
<proteinExistence type="predicted"/>